<keyword evidence="4 6" id="KW-1133">Transmembrane helix</keyword>
<gene>
    <name evidence="9" type="primary">LOC111084174</name>
</gene>
<evidence type="ECO:0000256" key="3">
    <source>
        <dbReference type="ARBA" id="ARBA00022692"/>
    </source>
</evidence>
<sequence length="161" mass="18784">NNNMFYRAKKNLVMNSIEIIKNASDNILTPYFAFAICVWGTIFLEVWKRKQATLSYKWQVDHFDMAEPDRPQFYGTKAEEDRYTGKLVWMYPMSYRMLKYSVSTSVLLLMMFLVIISVTSVILYRVYSNISWCGEDAKCKTIHGTVIATLLNTISIMILGW</sequence>
<dbReference type="GeneID" id="111084174"/>
<reference evidence="9" key="1">
    <citation type="submission" date="2025-08" db="UniProtKB">
        <authorList>
            <consortium name="RefSeq"/>
        </authorList>
    </citation>
    <scope>IDENTIFICATION</scope>
    <source>
        <tissue evidence="9">Muscle</tissue>
    </source>
</reference>
<feature type="domain" description="Anoctamin transmembrane" evidence="7">
    <location>
        <begin position="23"/>
        <end position="159"/>
    </location>
</feature>
<evidence type="ECO:0000256" key="2">
    <source>
        <dbReference type="ARBA" id="ARBA00009671"/>
    </source>
</evidence>
<proteinExistence type="inferred from homology"/>
<evidence type="ECO:0000256" key="1">
    <source>
        <dbReference type="ARBA" id="ARBA00004141"/>
    </source>
</evidence>
<comment type="similarity">
    <text evidence="2 6">Belongs to the anoctamin family.</text>
</comment>
<evidence type="ECO:0000259" key="7">
    <source>
        <dbReference type="Pfam" id="PF04547"/>
    </source>
</evidence>
<feature type="transmembrane region" description="Helical" evidence="6">
    <location>
        <begin position="100"/>
        <end position="122"/>
    </location>
</feature>
<dbReference type="Proteomes" id="UP000694941">
    <property type="component" value="Unplaced"/>
</dbReference>
<dbReference type="PANTHER" id="PTHR12308">
    <property type="entry name" value="ANOCTAMIN"/>
    <property type="match status" value="1"/>
</dbReference>
<comment type="caution">
    <text evidence="6">Lacks conserved residue(s) required for the propagation of feature annotation.</text>
</comment>
<protein>
    <recommendedName>
        <fullName evidence="6">Anoctamin</fullName>
    </recommendedName>
</protein>
<dbReference type="RefSeq" id="XP_022236665.1">
    <property type="nucleotide sequence ID" value="XM_022380957.1"/>
</dbReference>
<feature type="non-terminal residue" evidence="9">
    <location>
        <position position="161"/>
    </location>
</feature>
<comment type="subcellular location">
    <subcellularLocation>
        <location evidence="1 6">Membrane</location>
        <topology evidence="1 6">Multi-pass membrane protein</topology>
    </subcellularLocation>
</comment>
<evidence type="ECO:0000313" key="8">
    <source>
        <dbReference type="Proteomes" id="UP000694941"/>
    </source>
</evidence>
<dbReference type="Pfam" id="PF04547">
    <property type="entry name" value="Anoctamin"/>
    <property type="match status" value="1"/>
</dbReference>
<keyword evidence="5 6" id="KW-0472">Membrane</keyword>
<name>A0ABM1RZ60_LIMPO</name>
<feature type="transmembrane region" description="Helical" evidence="6">
    <location>
        <begin position="142"/>
        <end position="160"/>
    </location>
</feature>
<keyword evidence="3 6" id="KW-0812">Transmembrane</keyword>
<dbReference type="PANTHER" id="PTHR12308:SF73">
    <property type="entry name" value="ANOCTAMIN"/>
    <property type="match status" value="1"/>
</dbReference>
<evidence type="ECO:0000256" key="5">
    <source>
        <dbReference type="ARBA" id="ARBA00023136"/>
    </source>
</evidence>
<evidence type="ECO:0000313" key="9">
    <source>
        <dbReference type="RefSeq" id="XP_022236665.1"/>
    </source>
</evidence>
<evidence type="ECO:0000256" key="4">
    <source>
        <dbReference type="ARBA" id="ARBA00022989"/>
    </source>
</evidence>
<feature type="transmembrane region" description="Helical" evidence="6">
    <location>
        <begin position="28"/>
        <end position="47"/>
    </location>
</feature>
<evidence type="ECO:0000256" key="6">
    <source>
        <dbReference type="RuleBase" id="RU280814"/>
    </source>
</evidence>
<feature type="non-terminal residue" evidence="9">
    <location>
        <position position="1"/>
    </location>
</feature>
<accession>A0ABM1RZ60</accession>
<keyword evidence="8" id="KW-1185">Reference proteome</keyword>
<organism evidence="8 9">
    <name type="scientific">Limulus polyphemus</name>
    <name type="common">Atlantic horseshoe crab</name>
    <dbReference type="NCBI Taxonomy" id="6850"/>
    <lineage>
        <taxon>Eukaryota</taxon>
        <taxon>Metazoa</taxon>
        <taxon>Ecdysozoa</taxon>
        <taxon>Arthropoda</taxon>
        <taxon>Chelicerata</taxon>
        <taxon>Merostomata</taxon>
        <taxon>Xiphosura</taxon>
        <taxon>Limulidae</taxon>
        <taxon>Limulus</taxon>
    </lineage>
</organism>
<dbReference type="InterPro" id="IPR007632">
    <property type="entry name" value="Anoctamin"/>
</dbReference>
<dbReference type="InterPro" id="IPR049452">
    <property type="entry name" value="Anoctamin_TM"/>
</dbReference>